<dbReference type="Gene3D" id="3.90.226.10">
    <property type="entry name" value="2-enoyl-CoA Hydratase, Chain A, domain 1"/>
    <property type="match status" value="1"/>
</dbReference>
<dbReference type="OrthoDB" id="9758793at2"/>
<dbReference type="Gene3D" id="2.130.10.10">
    <property type="entry name" value="YVTN repeat-like/Quinoprotein amine dehydrogenase"/>
    <property type="match status" value="1"/>
</dbReference>
<dbReference type="AlphaFoldDB" id="A0A1X6WW00"/>
<dbReference type="Pfam" id="PF14684">
    <property type="entry name" value="Tricorn_C1"/>
    <property type="match status" value="1"/>
</dbReference>
<dbReference type="InterPro" id="IPR028204">
    <property type="entry name" value="Tricorn_C1"/>
</dbReference>
<dbReference type="GO" id="GO:0006508">
    <property type="term" value="P:proteolysis"/>
    <property type="evidence" value="ECO:0007669"/>
    <property type="project" value="UniProtKB-KW"/>
</dbReference>
<gene>
    <name evidence="9" type="ORF">FM110_03935</name>
</gene>
<evidence type="ECO:0000313" key="10">
    <source>
        <dbReference type="Proteomes" id="UP000195981"/>
    </source>
</evidence>
<dbReference type="Pfam" id="PF03572">
    <property type="entry name" value="Peptidase_S41"/>
    <property type="match status" value="1"/>
</dbReference>
<dbReference type="CDD" id="cd07562">
    <property type="entry name" value="Peptidase_S41_TRI"/>
    <property type="match status" value="1"/>
</dbReference>
<keyword evidence="4 9" id="KW-0645">Protease</keyword>
<dbReference type="InterPro" id="IPR012393">
    <property type="entry name" value="Tricorn_protease"/>
</dbReference>
<dbReference type="SUPFAM" id="SSF69304">
    <property type="entry name" value="Tricorn protease N-terminal domain"/>
    <property type="match status" value="1"/>
</dbReference>
<feature type="region of interest" description="Disordered" evidence="7">
    <location>
        <begin position="437"/>
        <end position="475"/>
    </location>
</feature>
<sequence length="1182" mass="127542">MSSPAAASYIRYPDVRGDHVVFCAADDVWAAPYAGGRAWRLTDDAAPVAYPRISPDGALVAFTSLLTGQREVHVVPLDGSAAPRRLTFWGNRHTRVAGWLDDGRVLVTTGHGARLSGRDAQLWALDLAGGARLLPLGRASEVAFHPSGTTVVTTMWRRDISNWKHYQGGTAPRLWISCEDVPLDAPAERHAARTWEPLRDDLLAPKWRGFFLDDRFVFASDTPGEGAARTDRATANLWSVALDGSDLRVHTHLTSATGYLREPASDGERIVFTSRGRLFAMDSLDADPVEIPVATAGVAAARRPAPADPRENLIALRPTHDARASVVEWRGSAHVLTHRGGPSRLLSGGAGVRVREAAPLGRSPYALFVTDADAGHDRTDGTVGSDVLGLRRLDAGGDEIRLDLGNVGRILHAIPSPDGSRIALSCHDGTVRLATLTGVADPARTPQRADEAADEAGPGSGAAVTSGGDAETPPALGSVRELARSRGGEVRHLAWSPDSRVLAWSQPVDDFLARIMVALVDAEEPEASAITDGTVHDDQPVFSADGRHLALVSARTFETAYDDMVFDLAFVNAQRPHLIPLRPETRDPFGPEPDGWASAGGEEEARAREAGATRVGDPGRATETDRPGTERPGTGQATADPATASTAAGAQDASAPPRTDLELDGIEDRMVPFPVPSGRFNRLTPVAVGFVWLRHPQATALGATRAGVEGEEPGPVLELWHLADRRLVTLAEGVDDVRVSGDGAQLVIRRGRTVAQIPADRRVEDDDAARVVVDLDRLRLEVDPIAERRGMLWDGYRIMAQQYWREDMDGQDWHAMTSWYDETVDRTVSEDDFVDMMWEVIAELGTSHAYVLPEPWTPEHPATPGMLGADLERQGDRWVLTRVLRGESTDPGARSPLRAPGVAARAGDAIVQIDGRAVDPAAGPHPLLVGTADRPTEIVLERDGSRRRVVVVPLADDTQLRYQDWVASRRERVAARSGGRLGYLHIPDMVSSGWAQMHRDLRRASAAEGIVVDVRYNSGGHTSQLVTDRLARRVLSWTYPRHDDPYTYPAFAPRGPVVLVTNQEAGSDGDIVCAVAKAMGIGPVIGTRTWGGVIGIDGRFDLVDGTPITQPKYASWYEGVDWSIENYGVEPDIEVPFPPSAWVTGEDPQLDRGIAEALARLEERPAATPPSLPLARFGGVAD</sequence>
<accession>A0A1X6WW00</accession>
<proteinExistence type="inferred from homology"/>
<dbReference type="PANTHER" id="PTHR43253:SF1">
    <property type="entry name" value="TRICORN PROTEASE HOMOLOG 2-RELATED"/>
    <property type="match status" value="1"/>
</dbReference>
<dbReference type="InterPro" id="IPR005151">
    <property type="entry name" value="Tail-specific_protease"/>
</dbReference>
<feature type="compositionally biased region" description="Low complexity" evidence="7">
    <location>
        <begin position="636"/>
        <end position="657"/>
    </location>
</feature>
<dbReference type="SUPFAM" id="SSF69322">
    <property type="entry name" value="Tricorn protease domain 2"/>
    <property type="match status" value="1"/>
</dbReference>
<evidence type="ECO:0000256" key="4">
    <source>
        <dbReference type="ARBA" id="ARBA00022670"/>
    </source>
</evidence>
<feature type="domain" description="Tail specific protease" evidence="8">
    <location>
        <begin position="944"/>
        <end position="1136"/>
    </location>
</feature>
<keyword evidence="5" id="KW-0378">Hydrolase</keyword>
<dbReference type="InterPro" id="IPR029414">
    <property type="entry name" value="Tricorn_PDZ"/>
</dbReference>
<dbReference type="RefSeq" id="WP_087102853.1">
    <property type="nucleotide sequence ID" value="NZ_FWFG01000035.1"/>
</dbReference>
<evidence type="ECO:0000259" key="8">
    <source>
        <dbReference type="SMART" id="SM00245"/>
    </source>
</evidence>
<dbReference type="Pfam" id="PF14685">
    <property type="entry name" value="PDZ_Tricorn"/>
    <property type="match status" value="1"/>
</dbReference>
<evidence type="ECO:0000256" key="1">
    <source>
        <dbReference type="ARBA" id="ARBA00004496"/>
    </source>
</evidence>
<dbReference type="InterPro" id="IPR029045">
    <property type="entry name" value="ClpP/crotonase-like_dom_sf"/>
</dbReference>
<dbReference type="PANTHER" id="PTHR43253">
    <property type="entry name" value="TRICORN PROTEASE HOMOLOG 2-RELATED"/>
    <property type="match status" value="1"/>
</dbReference>
<dbReference type="Pfam" id="PF26550">
    <property type="entry name" value="Tricorn_2nd"/>
    <property type="match status" value="1"/>
</dbReference>
<keyword evidence="6" id="KW-0720">Serine protease</keyword>
<evidence type="ECO:0000313" key="9">
    <source>
        <dbReference type="EMBL" id="SLM89638.1"/>
    </source>
</evidence>
<dbReference type="SUPFAM" id="SSF50156">
    <property type="entry name" value="PDZ domain-like"/>
    <property type="match status" value="1"/>
</dbReference>
<dbReference type="Pfam" id="PF26549">
    <property type="entry name" value="Tricorn_N"/>
    <property type="match status" value="1"/>
</dbReference>
<feature type="region of interest" description="Disordered" evidence="7">
    <location>
        <begin position="580"/>
        <end position="660"/>
    </location>
</feature>
<comment type="subcellular location">
    <subcellularLocation>
        <location evidence="1">Cytoplasm</location>
    </subcellularLocation>
</comment>
<reference evidence="9 10" key="1">
    <citation type="submission" date="2017-02" db="EMBL/GenBank/DDBJ databases">
        <authorList>
            <person name="Peterson S.W."/>
        </authorList>
    </citation>
    <scope>NUCLEOTIDE SEQUENCE [LARGE SCALE GENOMIC DNA]</scope>
    <source>
        <strain evidence="9 10">CIP104813</strain>
    </source>
</reference>
<evidence type="ECO:0000256" key="3">
    <source>
        <dbReference type="ARBA" id="ARBA00022490"/>
    </source>
</evidence>
<dbReference type="InterPro" id="IPR015943">
    <property type="entry name" value="WD40/YVTN_repeat-like_dom_sf"/>
</dbReference>
<evidence type="ECO:0000256" key="5">
    <source>
        <dbReference type="ARBA" id="ARBA00022801"/>
    </source>
</evidence>
<dbReference type="Proteomes" id="UP000195981">
    <property type="component" value="Unassembled WGS sequence"/>
</dbReference>
<dbReference type="InterPro" id="IPR036034">
    <property type="entry name" value="PDZ_sf"/>
</dbReference>
<organism evidence="9 10">
    <name type="scientific">Brachybacterium nesterenkovii</name>
    <dbReference type="NCBI Taxonomy" id="47847"/>
    <lineage>
        <taxon>Bacteria</taxon>
        <taxon>Bacillati</taxon>
        <taxon>Actinomycetota</taxon>
        <taxon>Actinomycetes</taxon>
        <taxon>Micrococcales</taxon>
        <taxon>Dermabacteraceae</taxon>
        <taxon>Brachybacterium</taxon>
    </lineage>
</organism>
<keyword evidence="3" id="KW-0963">Cytoplasm</keyword>
<dbReference type="SMART" id="SM00245">
    <property type="entry name" value="TSPc"/>
    <property type="match status" value="1"/>
</dbReference>
<keyword evidence="10" id="KW-1185">Reference proteome</keyword>
<dbReference type="GO" id="GO:0008236">
    <property type="term" value="F:serine-type peptidase activity"/>
    <property type="evidence" value="ECO:0007669"/>
    <property type="project" value="UniProtKB-KW"/>
</dbReference>
<name>A0A1X6WW00_9MICO</name>
<dbReference type="Gene3D" id="2.30.42.10">
    <property type="match status" value="1"/>
</dbReference>
<evidence type="ECO:0000256" key="2">
    <source>
        <dbReference type="ARBA" id="ARBA00008524"/>
    </source>
</evidence>
<feature type="compositionally biased region" description="Basic and acidic residues" evidence="7">
    <location>
        <begin position="620"/>
        <end position="629"/>
    </location>
</feature>
<dbReference type="EMBL" id="FWFG01000035">
    <property type="protein sequence ID" value="SLM89638.1"/>
    <property type="molecule type" value="Genomic_DNA"/>
</dbReference>
<dbReference type="SUPFAM" id="SSF52096">
    <property type="entry name" value="ClpP/crotonase"/>
    <property type="match status" value="1"/>
</dbReference>
<dbReference type="Gene3D" id="3.30.750.44">
    <property type="match status" value="1"/>
</dbReference>
<comment type="similarity">
    <text evidence="2">Belongs to the peptidase S41B family.</text>
</comment>
<dbReference type="Gene3D" id="2.120.10.60">
    <property type="entry name" value="Tricorn protease N-terminal domain"/>
    <property type="match status" value="1"/>
</dbReference>
<dbReference type="GO" id="GO:0005737">
    <property type="term" value="C:cytoplasm"/>
    <property type="evidence" value="ECO:0007669"/>
    <property type="project" value="UniProtKB-SubCell"/>
</dbReference>
<evidence type="ECO:0000256" key="7">
    <source>
        <dbReference type="SAM" id="MobiDB-lite"/>
    </source>
</evidence>
<protein>
    <submittedName>
        <fullName evidence="9">Putative protease</fullName>
    </submittedName>
</protein>
<evidence type="ECO:0000256" key="6">
    <source>
        <dbReference type="ARBA" id="ARBA00022825"/>
    </source>
</evidence>